<reference evidence="4 5" key="1">
    <citation type="submission" date="2021-02" db="EMBL/GenBank/DDBJ databases">
        <title>Plant Genome Project.</title>
        <authorList>
            <person name="Zhang R.-G."/>
        </authorList>
    </citation>
    <scope>NUCLEOTIDE SEQUENCE [LARGE SCALE GENOMIC DNA]</scope>
    <source>
        <tissue evidence="4">Leaves</tissue>
    </source>
</reference>
<dbReference type="InterPro" id="IPR050667">
    <property type="entry name" value="PPR-containing_protein"/>
</dbReference>
<dbReference type="SUPFAM" id="SSF48452">
    <property type="entry name" value="TPR-like"/>
    <property type="match status" value="1"/>
</dbReference>
<evidence type="ECO:0008006" key="6">
    <source>
        <dbReference type="Google" id="ProtNLM"/>
    </source>
</evidence>
<dbReference type="InterPro" id="IPR002885">
    <property type="entry name" value="PPR_rpt"/>
</dbReference>
<gene>
    <name evidence="4" type="ORF">JRO89_XS06G0181700</name>
</gene>
<dbReference type="EMBL" id="JAFEMO010000006">
    <property type="protein sequence ID" value="KAH7569542.1"/>
    <property type="molecule type" value="Genomic_DNA"/>
</dbReference>
<evidence type="ECO:0000313" key="5">
    <source>
        <dbReference type="Proteomes" id="UP000827721"/>
    </source>
</evidence>
<dbReference type="Pfam" id="PF01535">
    <property type="entry name" value="PPR"/>
    <property type="match status" value="2"/>
</dbReference>
<dbReference type="PANTHER" id="PTHR47939:SF9">
    <property type="entry name" value="(WILD MALAYSIAN BANANA) HYPOTHETICAL PROTEIN"/>
    <property type="match status" value="1"/>
</dbReference>
<dbReference type="InterPro" id="IPR011990">
    <property type="entry name" value="TPR-like_helical_dom_sf"/>
</dbReference>
<comment type="similarity">
    <text evidence="1">Belongs to the PPR family. P subfamily.</text>
</comment>
<feature type="repeat" description="PPR" evidence="3">
    <location>
        <begin position="321"/>
        <end position="355"/>
    </location>
</feature>
<organism evidence="4 5">
    <name type="scientific">Xanthoceras sorbifolium</name>
    <dbReference type="NCBI Taxonomy" id="99658"/>
    <lineage>
        <taxon>Eukaryota</taxon>
        <taxon>Viridiplantae</taxon>
        <taxon>Streptophyta</taxon>
        <taxon>Embryophyta</taxon>
        <taxon>Tracheophyta</taxon>
        <taxon>Spermatophyta</taxon>
        <taxon>Magnoliopsida</taxon>
        <taxon>eudicotyledons</taxon>
        <taxon>Gunneridae</taxon>
        <taxon>Pentapetalae</taxon>
        <taxon>rosids</taxon>
        <taxon>malvids</taxon>
        <taxon>Sapindales</taxon>
        <taxon>Sapindaceae</taxon>
        <taxon>Xanthoceroideae</taxon>
        <taxon>Xanthoceras</taxon>
    </lineage>
</organism>
<keyword evidence="5" id="KW-1185">Reference proteome</keyword>
<feature type="repeat" description="PPR" evidence="3">
    <location>
        <begin position="181"/>
        <end position="215"/>
    </location>
</feature>
<dbReference type="PANTHER" id="PTHR47939">
    <property type="entry name" value="MEMBRANE-ASSOCIATED SALT-INDUCIBLE PROTEIN-LIKE"/>
    <property type="match status" value="1"/>
</dbReference>
<protein>
    <recommendedName>
        <fullName evidence="6">Pentatricopeptide repeat-containing protein</fullName>
    </recommendedName>
</protein>
<evidence type="ECO:0000256" key="1">
    <source>
        <dbReference type="ARBA" id="ARBA00007626"/>
    </source>
</evidence>
<dbReference type="Gene3D" id="1.25.40.10">
    <property type="entry name" value="Tetratricopeptide repeat domain"/>
    <property type="match status" value="3"/>
</dbReference>
<feature type="repeat" description="PPR" evidence="3">
    <location>
        <begin position="251"/>
        <end position="285"/>
    </location>
</feature>
<name>A0ABQ8HYU9_9ROSI</name>
<comment type="caution">
    <text evidence="4">The sequence shown here is derived from an EMBL/GenBank/DDBJ whole genome shotgun (WGS) entry which is preliminary data.</text>
</comment>
<accession>A0ABQ8HYU9</accession>
<dbReference type="PROSITE" id="PS51375">
    <property type="entry name" value="PPR"/>
    <property type="match status" value="5"/>
</dbReference>
<keyword evidence="2" id="KW-0677">Repeat</keyword>
<proteinExistence type="inferred from homology"/>
<evidence type="ECO:0000313" key="4">
    <source>
        <dbReference type="EMBL" id="KAH7569542.1"/>
    </source>
</evidence>
<sequence>MALFSRLRSNPTLNLLKHRNFSSASSILSSGSNAPLTTKEKTRAALSLLKSESNPERILDICRAASLTPDSHLDRIAFSVAISKLSKANHLSGISQFLEELKNRPDLRQNERFIAHSIVLYGQANMIDHASRTFKEMDRYGVSRSVKSLNSLLFACILAQDYKEVKRIFVEFPKIYEIEPNLETYNTVIKAFCESGDSSSVYSVLAEMDRKSVKPNATSFGTLLAGFYKEEKYEDVGKVLKMMEKYGIKSGLSMYNVRIQSLCKLKKSAEAKALFDGMVSRGTKPNSDTYNHLIHGFCREGNLEEAKRLYSSMVNRGCQPNSHIYFTLVHFLCQGGDYETALKVCKESMEKGWVPNFSTMKLLVNGLAGVKVDEAKKLVGQMKEKFTKNVDMWNEIEAGLPQ</sequence>
<dbReference type="Pfam" id="PF13041">
    <property type="entry name" value="PPR_2"/>
    <property type="match status" value="2"/>
</dbReference>
<evidence type="ECO:0000256" key="3">
    <source>
        <dbReference type="PROSITE-ProRule" id="PRU00708"/>
    </source>
</evidence>
<dbReference type="NCBIfam" id="TIGR00756">
    <property type="entry name" value="PPR"/>
    <property type="match status" value="4"/>
</dbReference>
<feature type="repeat" description="PPR" evidence="3">
    <location>
        <begin position="286"/>
        <end position="320"/>
    </location>
</feature>
<evidence type="ECO:0000256" key="2">
    <source>
        <dbReference type="ARBA" id="ARBA00022737"/>
    </source>
</evidence>
<dbReference type="Proteomes" id="UP000827721">
    <property type="component" value="Unassembled WGS sequence"/>
</dbReference>
<feature type="repeat" description="PPR" evidence="3">
    <location>
        <begin position="216"/>
        <end position="250"/>
    </location>
</feature>